<comment type="subcellular location">
    <subcellularLocation>
        <location evidence="1">Mitochondrion</location>
    </subcellularLocation>
</comment>
<evidence type="ECO:0000256" key="4">
    <source>
        <dbReference type="ARBA" id="ARBA00023274"/>
    </source>
</evidence>
<gene>
    <name evidence="6" type="primary">LOC107218923</name>
</gene>
<dbReference type="RefSeq" id="XP_015512451.2">
    <property type="nucleotide sequence ID" value="XM_015656965.2"/>
</dbReference>
<dbReference type="GO" id="GO:0003735">
    <property type="term" value="F:structural constituent of ribosome"/>
    <property type="evidence" value="ECO:0007669"/>
    <property type="project" value="InterPro"/>
</dbReference>
<dbReference type="Proteomes" id="UP000829291">
    <property type="component" value="Chromosome 2"/>
</dbReference>
<dbReference type="OrthoDB" id="6041973at2759"/>
<evidence type="ECO:0000313" key="5">
    <source>
        <dbReference type="Proteomes" id="UP000829291"/>
    </source>
</evidence>
<evidence type="ECO:0000256" key="2">
    <source>
        <dbReference type="ARBA" id="ARBA00022980"/>
    </source>
</evidence>
<dbReference type="GeneID" id="107218923"/>
<dbReference type="Pfam" id="PF07147">
    <property type="entry name" value="PDCD9"/>
    <property type="match status" value="1"/>
</dbReference>
<evidence type="ECO:0000313" key="6">
    <source>
        <dbReference type="RefSeq" id="XP_015512451.2"/>
    </source>
</evidence>
<keyword evidence="5" id="KW-1185">Reference proteome</keyword>
<organism evidence="6">
    <name type="scientific">Neodiprion lecontei</name>
    <name type="common">Redheaded pine sawfly</name>
    <dbReference type="NCBI Taxonomy" id="441921"/>
    <lineage>
        <taxon>Eukaryota</taxon>
        <taxon>Metazoa</taxon>
        <taxon>Ecdysozoa</taxon>
        <taxon>Arthropoda</taxon>
        <taxon>Hexapoda</taxon>
        <taxon>Insecta</taxon>
        <taxon>Pterygota</taxon>
        <taxon>Neoptera</taxon>
        <taxon>Endopterygota</taxon>
        <taxon>Hymenoptera</taxon>
        <taxon>Tenthredinoidea</taxon>
        <taxon>Diprionidae</taxon>
        <taxon>Diprioninae</taxon>
        <taxon>Neodiprion</taxon>
    </lineage>
</organism>
<dbReference type="KEGG" id="nlo:107218923"/>
<dbReference type="GO" id="GO:0016788">
    <property type="term" value="F:hydrolase activity, acting on ester bonds"/>
    <property type="evidence" value="ECO:0007669"/>
    <property type="project" value="InterPro"/>
</dbReference>
<dbReference type="PANTHER" id="PTHR13014">
    <property type="entry name" value="MITOCHONDRIAL 28S RIBOSOMAL PROTEIN S30/P52 PRO-APOTOTIC PROTEIN"/>
    <property type="match status" value="1"/>
</dbReference>
<protein>
    <submittedName>
        <fullName evidence="6">39S ribosomal protein S30, mitochondrial</fullName>
    </submittedName>
</protein>
<dbReference type="InParanoid" id="A0A6J0BDL5"/>
<keyword evidence="2 6" id="KW-0689">Ribosomal protein</keyword>
<dbReference type="GO" id="GO:0006412">
    <property type="term" value="P:translation"/>
    <property type="evidence" value="ECO:0007669"/>
    <property type="project" value="InterPro"/>
</dbReference>
<dbReference type="AlphaFoldDB" id="A0A6J0BDL5"/>
<accession>A0A6J0BDL5</accession>
<dbReference type="PANTHER" id="PTHR13014:SF3">
    <property type="entry name" value="LARGE RIBOSOMAL SUBUNIT PROTEIN ML65"/>
    <property type="match status" value="1"/>
</dbReference>
<keyword evidence="4" id="KW-0687">Ribonucleoprotein</keyword>
<dbReference type="FunCoup" id="A0A6J0BDL5">
    <property type="interactions" value="480"/>
</dbReference>
<name>A0A6J0BDL5_NEOLC</name>
<evidence type="ECO:0000256" key="1">
    <source>
        <dbReference type="ARBA" id="ARBA00004173"/>
    </source>
</evidence>
<sequence length="551" mass="65067">MSLIRLNPQSCVRLVRICYHGKRDYSAVTQSEECSEIPQYPQIYDVSPKGKIKTKHERFHQEIQNLNTVEEKLMKINMPRYYGWRCVNVCESSIPYNAELMAQYSTRTHIVKEPGLPKYYDRIISSDKLDAAVQQVKKRIEDVILFEHISHKKYKELELIDAEDHKAAVDSMGDKLVGQINRIILATLSSESPHLLEAQVDYEPRIEAFWWSGGMWPPKYIVNRKKKTYLAKYAEDLVDRRIQYHGTPTLQLRHEFPLNEIVSLSESENPDFIVPEFRYDPRVIGYNLKEFHGTNIPGFWPGDKNEFGIMSYHRRGHIDARKSSFKDENEALDVQAVFASYSWLLSQACYQGFSTFNDLTYPLVTQTVISNGQLWSFYAYQLNTTVMHSEYADENPRRNLCWKTGPLKLFETIADGKLVGFNDDVLKELIKFYGNTPQKRNGVNMTPYLGDDEKRVADIKDSEKREWLEKHYKHMVSNRPRHRQREEIDWWERIYKIYFNTRFMDSKRKQWEFGKTHSSRRYDDHAPEYIPKVLRPGGPKSKIKFRKTYYP</sequence>
<dbReference type="InterPro" id="IPR010793">
    <property type="entry name" value="Ribosomal_mL37/mL65"/>
</dbReference>
<dbReference type="InterPro" id="IPR039982">
    <property type="entry name" value="Ribosomal_mL65"/>
</dbReference>
<reference evidence="6" key="1">
    <citation type="submission" date="2025-08" db="UniProtKB">
        <authorList>
            <consortium name="RefSeq"/>
        </authorList>
    </citation>
    <scope>IDENTIFICATION</scope>
    <source>
        <tissue evidence="6">Thorax and Abdomen</tissue>
    </source>
</reference>
<dbReference type="GO" id="GO:0005762">
    <property type="term" value="C:mitochondrial large ribosomal subunit"/>
    <property type="evidence" value="ECO:0007669"/>
    <property type="project" value="TreeGrafter"/>
</dbReference>
<evidence type="ECO:0000256" key="3">
    <source>
        <dbReference type="ARBA" id="ARBA00023128"/>
    </source>
</evidence>
<proteinExistence type="predicted"/>
<keyword evidence="3" id="KW-0496">Mitochondrion</keyword>